<dbReference type="EMBL" id="CP121261">
    <property type="protein sequence ID" value="WFP09309.1"/>
    <property type="molecule type" value="Genomic_DNA"/>
</dbReference>
<dbReference type="Proteomes" id="UP001214170">
    <property type="component" value="Chromosome"/>
</dbReference>
<organism evidence="3 4">
    <name type="scientific">Achromobacter spanius</name>
    <dbReference type="NCBI Taxonomy" id="217203"/>
    <lineage>
        <taxon>Bacteria</taxon>
        <taxon>Pseudomonadati</taxon>
        <taxon>Pseudomonadota</taxon>
        <taxon>Betaproteobacteria</taxon>
        <taxon>Burkholderiales</taxon>
        <taxon>Alcaligenaceae</taxon>
        <taxon>Achromobacter</taxon>
    </lineage>
</organism>
<feature type="region of interest" description="Disordered" evidence="1">
    <location>
        <begin position="20"/>
        <end position="61"/>
    </location>
</feature>
<dbReference type="PROSITE" id="PS51257">
    <property type="entry name" value="PROKAR_LIPOPROTEIN"/>
    <property type="match status" value="1"/>
</dbReference>
<feature type="signal peptide" evidence="2">
    <location>
        <begin position="1"/>
        <end position="16"/>
    </location>
</feature>
<evidence type="ECO:0000313" key="4">
    <source>
        <dbReference type="Proteomes" id="UP001214170"/>
    </source>
</evidence>
<feature type="chain" id="PRO_5047155752" description="Lipoprotein" evidence="2">
    <location>
        <begin position="17"/>
        <end position="61"/>
    </location>
</feature>
<keyword evidence="2" id="KW-0732">Signal</keyword>
<reference evidence="3 4" key="1">
    <citation type="submission" date="2023-03" db="EMBL/GenBank/DDBJ databases">
        <title>Achromobacter spanius LIG8.</title>
        <authorList>
            <person name="Shrestha S."/>
        </authorList>
    </citation>
    <scope>NUCLEOTIDE SEQUENCE [LARGE SCALE GENOMIC DNA]</scope>
    <source>
        <strain evidence="3 4">LIG8</strain>
    </source>
</reference>
<sequence length="61" mass="6490">MRLLTLASVMLTFALAGCTAPSSYSSTSATAPSTSHDQTNYHSDDFGEPNNTPFQGHYPGH</sequence>
<feature type="compositionally biased region" description="Low complexity" evidence="1">
    <location>
        <begin position="20"/>
        <end position="35"/>
    </location>
</feature>
<evidence type="ECO:0008006" key="5">
    <source>
        <dbReference type="Google" id="ProtNLM"/>
    </source>
</evidence>
<gene>
    <name evidence="3" type="ORF">P8T11_05350</name>
</gene>
<name>A0ABY8GXS5_9BURK</name>
<keyword evidence="4" id="KW-1185">Reference proteome</keyword>
<proteinExistence type="predicted"/>
<evidence type="ECO:0000313" key="3">
    <source>
        <dbReference type="EMBL" id="WFP09309.1"/>
    </source>
</evidence>
<evidence type="ECO:0000256" key="2">
    <source>
        <dbReference type="SAM" id="SignalP"/>
    </source>
</evidence>
<accession>A0ABY8GXS5</accession>
<dbReference type="RefSeq" id="WP_268077911.1">
    <property type="nucleotide sequence ID" value="NZ_CP106885.1"/>
</dbReference>
<protein>
    <recommendedName>
        <fullName evidence="5">Lipoprotein</fullName>
    </recommendedName>
</protein>
<evidence type="ECO:0000256" key="1">
    <source>
        <dbReference type="SAM" id="MobiDB-lite"/>
    </source>
</evidence>